<dbReference type="EMBL" id="SWLB01000016">
    <property type="protein sequence ID" value="KAF3327927.1"/>
    <property type="molecule type" value="Genomic_DNA"/>
</dbReference>
<dbReference type="PANTHER" id="PTHR33321">
    <property type="match status" value="1"/>
</dbReference>
<keyword evidence="3" id="KW-1185">Reference proteome</keyword>
<proteinExistence type="predicted"/>
<dbReference type="OrthoDB" id="891726at2759"/>
<reference evidence="2" key="1">
    <citation type="submission" date="2020-01" db="EMBL/GenBank/DDBJ databases">
        <title>Genome sequence of Kobresia littledalei, the first chromosome-level genome in the family Cyperaceae.</title>
        <authorList>
            <person name="Qu G."/>
        </authorList>
    </citation>
    <scope>NUCLEOTIDE SEQUENCE</scope>
    <source>
        <strain evidence="2">C.B.Clarke</strain>
        <tissue evidence="2">Leaf</tissue>
    </source>
</reference>
<protein>
    <submittedName>
        <fullName evidence="2">Peptidase of plants and bacteria</fullName>
    </submittedName>
</protein>
<dbReference type="PANTHER" id="PTHR33321:SF12">
    <property type="entry name" value="PLANT BASIC SECRETORY PROTEIN (BSP) FAMILY PROTEIN"/>
    <property type="match status" value="1"/>
</dbReference>
<dbReference type="Proteomes" id="UP000623129">
    <property type="component" value="Unassembled WGS sequence"/>
</dbReference>
<evidence type="ECO:0000256" key="1">
    <source>
        <dbReference type="SAM" id="SignalP"/>
    </source>
</evidence>
<feature type="chain" id="PRO_5032809853" evidence="1">
    <location>
        <begin position="24"/>
        <end position="124"/>
    </location>
</feature>
<keyword evidence="1" id="KW-0732">Signal</keyword>
<evidence type="ECO:0000313" key="2">
    <source>
        <dbReference type="EMBL" id="KAF3327927.1"/>
    </source>
</evidence>
<dbReference type="InterPro" id="IPR007541">
    <property type="entry name" value="Uncharacterised_BSP"/>
</dbReference>
<comment type="caution">
    <text evidence="2">The sequence shown here is derived from an EMBL/GenBank/DDBJ whole genome shotgun (WGS) entry which is preliminary data.</text>
</comment>
<dbReference type="Pfam" id="PF04450">
    <property type="entry name" value="BSP"/>
    <property type="match status" value="1"/>
</dbReference>
<feature type="signal peptide" evidence="1">
    <location>
        <begin position="1"/>
        <end position="23"/>
    </location>
</feature>
<dbReference type="AlphaFoldDB" id="A0A833V7T2"/>
<sequence length="124" mass="13460">MKNSHSLVVPLLVMMALFATSYAVQFEATNNAQGTSGGALFDQDIGVDYSKQIMATASDFIWTTFEQAPNDRKSIDLVTLTIVPKLQPDGVVAATSNNEIQYSADYITDSGNVKTNFDGVLTMR</sequence>
<name>A0A833V7T2_9POAL</name>
<organism evidence="2 3">
    <name type="scientific">Carex littledalei</name>
    <dbReference type="NCBI Taxonomy" id="544730"/>
    <lineage>
        <taxon>Eukaryota</taxon>
        <taxon>Viridiplantae</taxon>
        <taxon>Streptophyta</taxon>
        <taxon>Embryophyta</taxon>
        <taxon>Tracheophyta</taxon>
        <taxon>Spermatophyta</taxon>
        <taxon>Magnoliopsida</taxon>
        <taxon>Liliopsida</taxon>
        <taxon>Poales</taxon>
        <taxon>Cyperaceae</taxon>
        <taxon>Cyperoideae</taxon>
        <taxon>Cariceae</taxon>
        <taxon>Carex</taxon>
        <taxon>Carex subgen. Euthyceras</taxon>
    </lineage>
</organism>
<gene>
    <name evidence="2" type="ORF">FCM35_KLT06533</name>
</gene>
<evidence type="ECO:0000313" key="3">
    <source>
        <dbReference type="Proteomes" id="UP000623129"/>
    </source>
</evidence>
<accession>A0A833V7T2</accession>